<evidence type="ECO:0000313" key="3">
    <source>
        <dbReference type="Proteomes" id="UP001367676"/>
    </source>
</evidence>
<reference evidence="2 3" key="1">
    <citation type="submission" date="2024-03" db="EMBL/GenBank/DDBJ databases">
        <title>Adaptation during the transition from Ophiocordyceps entomopathogen to insect associate is accompanied by gene loss and intensified selection.</title>
        <authorList>
            <person name="Ward C.M."/>
            <person name="Onetto C.A."/>
            <person name="Borneman A.R."/>
        </authorList>
    </citation>
    <scope>NUCLEOTIDE SEQUENCE [LARGE SCALE GENOMIC DNA]</scope>
    <source>
        <strain evidence="2">AWRI1</strain>
        <tissue evidence="2">Single Adult Female</tissue>
    </source>
</reference>
<dbReference type="AlphaFoldDB" id="A0AAN9TBG5"/>
<proteinExistence type="predicted"/>
<dbReference type="Proteomes" id="UP001367676">
    <property type="component" value="Unassembled WGS sequence"/>
</dbReference>
<keyword evidence="3" id="KW-1185">Reference proteome</keyword>
<gene>
    <name evidence="2" type="ORF">V9T40_000608</name>
</gene>
<accession>A0AAN9TBG5</accession>
<protein>
    <submittedName>
        <fullName evidence="2">Uncharacterized protein</fullName>
    </submittedName>
</protein>
<feature type="compositionally biased region" description="Basic and acidic residues" evidence="1">
    <location>
        <begin position="357"/>
        <end position="382"/>
    </location>
</feature>
<name>A0AAN9TBG5_9HEMI</name>
<evidence type="ECO:0000313" key="2">
    <source>
        <dbReference type="EMBL" id="KAK7579979.1"/>
    </source>
</evidence>
<evidence type="ECO:0000256" key="1">
    <source>
        <dbReference type="SAM" id="MobiDB-lite"/>
    </source>
</evidence>
<feature type="region of interest" description="Disordered" evidence="1">
    <location>
        <begin position="357"/>
        <end position="389"/>
    </location>
</feature>
<comment type="caution">
    <text evidence="2">The sequence shown here is derived from an EMBL/GenBank/DDBJ whole genome shotgun (WGS) entry which is preliminary data.</text>
</comment>
<organism evidence="2 3">
    <name type="scientific">Parthenolecanium corni</name>
    <dbReference type="NCBI Taxonomy" id="536013"/>
    <lineage>
        <taxon>Eukaryota</taxon>
        <taxon>Metazoa</taxon>
        <taxon>Ecdysozoa</taxon>
        <taxon>Arthropoda</taxon>
        <taxon>Hexapoda</taxon>
        <taxon>Insecta</taxon>
        <taxon>Pterygota</taxon>
        <taxon>Neoptera</taxon>
        <taxon>Paraneoptera</taxon>
        <taxon>Hemiptera</taxon>
        <taxon>Sternorrhyncha</taxon>
        <taxon>Coccoidea</taxon>
        <taxon>Coccidae</taxon>
        <taxon>Parthenolecanium</taxon>
    </lineage>
</organism>
<sequence>MERKVRFTSSNTELTEKPFEIESNQMNFQNLSIEVDVNLTESKPGTSKEIEIDYTNLEFYEITKTSGSGEPVFQTRMLSNEELSKLFPNRKVSYKNSKSNTTLKQEIKNRIFLQELTRIELEDVELEKEIAEARVILERNYPLDSYFLETVVSSTFLLNLSNEEIHNLTNAIDPPEEPLNQEQRELIWVNSVAIENFRNELVRSNNQELIEKYTSNEEFLHEAYVLSGLNYERKSVKFMPTFQGKWFDAFLNKNENREPSLGDFPPEWIELCGKMVNRDLREISEMKKVTLNDLKETIKIHKSLSSYYESLIYFDTLLKEETVRRMVKIEDKETIILGQMSDDVFEEDLSNILRSDELPKPSCHKTEEKNQSSVKMEPKIESKQTSTMTKQIEKIEQSLPTAIEIEIAKLRELPVETVMWLRLNPMLATKAMCHMNPDLKPSLVGSNVIELGWVRNPKNPKILEKPIEDRIVVIDKKPCAVVDINRLFTIELYDPISLETDRVMKCTVHILPARYHTRRFALERIELGLNFLTKYLIKVDLPKRKVILRFDNGATTAVPFDLKKNST</sequence>
<dbReference type="EMBL" id="JBBCAQ010000034">
    <property type="protein sequence ID" value="KAK7579979.1"/>
    <property type="molecule type" value="Genomic_DNA"/>
</dbReference>